<keyword evidence="3" id="KW-0067">ATP-binding</keyword>
<evidence type="ECO:0000313" key="5">
    <source>
        <dbReference type="EMBL" id="NYG59844.1"/>
    </source>
</evidence>
<keyword evidence="6" id="KW-1185">Reference proteome</keyword>
<dbReference type="SUPFAM" id="SSF52540">
    <property type="entry name" value="P-loop containing nucleoside triphosphate hydrolases"/>
    <property type="match status" value="1"/>
</dbReference>
<dbReference type="EMBL" id="JACCAA010000001">
    <property type="protein sequence ID" value="NYG59844.1"/>
    <property type="molecule type" value="Genomic_DNA"/>
</dbReference>
<proteinExistence type="predicted"/>
<keyword evidence="1" id="KW-0813">Transport</keyword>
<dbReference type="PROSITE" id="PS50893">
    <property type="entry name" value="ABC_TRANSPORTER_2"/>
    <property type="match status" value="1"/>
</dbReference>
<dbReference type="Pfam" id="PF00005">
    <property type="entry name" value="ABC_tran"/>
    <property type="match status" value="1"/>
</dbReference>
<dbReference type="InterPro" id="IPR027417">
    <property type="entry name" value="P-loop_NTPase"/>
</dbReference>
<dbReference type="InterPro" id="IPR051120">
    <property type="entry name" value="ABC_AA/LPS_Transport"/>
</dbReference>
<dbReference type="InterPro" id="IPR032823">
    <property type="entry name" value="BCA_ABC_TP_C"/>
</dbReference>
<evidence type="ECO:0000313" key="6">
    <source>
        <dbReference type="Proteomes" id="UP000540656"/>
    </source>
</evidence>
<dbReference type="InterPro" id="IPR017871">
    <property type="entry name" value="ABC_transporter-like_CS"/>
</dbReference>
<reference evidence="5 6" key="1">
    <citation type="submission" date="2020-07" db="EMBL/GenBank/DDBJ databases">
        <title>Sequencing the genomes of 1000 actinobacteria strains.</title>
        <authorList>
            <person name="Klenk H.-P."/>
        </authorList>
    </citation>
    <scope>NUCLEOTIDE SEQUENCE [LARGE SCALE GENOMIC DNA]</scope>
    <source>
        <strain evidence="5 6">DSM 23819</strain>
    </source>
</reference>
<dbReference type="GO" id="GO:0005524">
    <property type="term" value="F:ATP binding"/>
    <property type="evidence" value="ECO:0007669"/>
    <property type="project" value="UniProtKB-KW"/>
</dbReference>
<dbReference type="AlphaFoldDB" id="A0A7Y9S4Z0"/>
<keyword evidence="2" id="KW-0547">Nucleotide-binding</keyword>
<evidence type="ECO:0000256" key="1">
    <source>
        <dbReference type="ARBA" id="ARBA00022448"/>
    </source>
</evidence>
<dbReference type="SMART" id="SM00382">
    <property type="entry name" value="AAA"/>
    <property type="match status" value="1"/>
</dbReference>
<gene>
    <name evidence="5" type="ORF">BJ980_002767</name>
</gene>
<dbReference type="InterPro" id="IPR003439">
    <property type="entry name" value="ABC_transporter-like_ATP-bd"/>
</dbReference>
<feature type="domain" description="ABC transporter" evidence="4">
    <location>
        <begin position="12"/>
        <end position="239"/>
    </location>
</feature>
<dbReference type="RefSeq" id="WP_179503917.1">
    <property type="nucleotide sequence ID" value="NZ_JACCAA010000001.1"/>
</dbReference>
<dbReference type="Gene3D" id="3.40.50.300">
    <property type="entry name" value="P-loop containing nucleotide triphosphate hydrolases"/>
    <property type="match status" value="1"/>
</dbReference>
<comment type="caution">
    <text evidence="5">The sequence shown here is derived from an EMBL/GenBank/DDBJ whole genome shotgun (WGS) entry which is preliminary data.</text>
</comment>
<evidence type="ECO:0000256" key="2">
    <source>
        <dbReference type="ARBA" id="ARBA00022741"/>
    </source>
</evidence>
<dbReference type="PANTHER" id="PTHR45772:SF4">
    <property type="entry name" value="ABC TRANSPORTER ATP-BINDING PROTEIN"/>
    <property type="match status" value="1"/>
</dbReference>
<dbReference type="PROSITE" id="PS00211">
    <property type="entry name" value="ABC_TRANSPORTER_1"/>
    <property type="match status" value="1"/>
</dbReference>
<dbReference type="GO" id="GO:0016887">
    <property type="term" value="F:ATP hydrolysis activity"/>
    <property type="evidence" value="ECO:0007669"/>
    <property type="project" value="InterPro"/>
</dbReference>
<evidence type="ECO:0000256" key="3">
    <source>
        <dbReference type="ARBA" id="ARBA00022840"/>
    </source>
</evidence>
<dbReference type="Proteomes" id="UP000540656">
    <property type="component" value="Unassembled WGS sequence"/>
</dbReference>
<sequence length="242" mass="25484">MTSTTTVAAPVLSTHGVGVRFQGLKALTDVTIELPAGTVTGLIGPNGAGKTTLVNVLSGMIANTEGEVRLHGKAVARWGLGRAARAGVSRSFQASRVFTEFSVWENVRLGQMNSSRDGDPAEILRTVDLLHRARHLAGDLSFGELRRLGVAIALSTSPEVLLLDEPGAGLTGGDLTQLQTTIHAIREQGTTVLLVDHNMRFLMNTVDRVIVLEGGCLIAQGSPAEVQQDPAVIAAYLGSEKS</sequence>
<dbReference type="Pfam" id="PF12399">
    <property type="entry name" value="BCA_ABC_TP_C"/>
    <property type="match status" value="1"/>
</dbReference>
<accession>A0A7Y9S4Z0</accession>
<protein>
    <submittedName>
        <fullName evidence="5">ABC-type branched-subunit amino acid transport system ATPase component</fullName>
    </submittedName>
</protein>
<dbReference type="PANTHER" id="PTHR45772">
    <property type="entry name" value="CONSERVED COMPONENT OF ABC TRANSPORTER FOR NATURAL AMINO ACIDS-RELATED"/>
    <property type="match status" value="1"/>
</dbReference>
<evidence type="ECO:0000259" key="4">
    <source>
        <dbReference type="PROSITE" id="PS50893"/>
    </source>
</evidence>
<dbReference type="GO" id="GO:0005886">
    <property type="term" value="C:plasma membrane"/>
    <property type="evidence" value="ECO:0007669"/>
    <property type="project" value="TreeGrafter"/>
</dbReference>
<name>A0A7Y9S4Z0_9ACTN</name>
<dbReference type="InterPro" id="IPR003593">
    <property type="entry name" value="AAA+_ATPase"/>
</dbReference>
<organism evidence="5 6">
    <name type="scientific">Nocardioides daedukensis</name>
    <dbReference type="NCBI Taxonomy" id="634462"/>
    <lineage>
        <taxon>Bacteria</taxon>
        <taxon>Bacillati</taxon>
        <taxon>Actinomycetota</taxon>
        <taxon>Actinomycetes</taxon>
        <taxon>Propionibacteriales</taxon>
        <taxon>Nocardioidaceae</taxon>
        <taxon>Nocardioides</taxon>
    </lineage>
</organism>